<dbReference type="EMBL" id="FQWY01000038">
    <property type="protein sequence ID" value="SHH17114.1"/>
    <property type="molecule type" value="Genomic_DNA"/>
</dbReference>
<keyword evidence="2" id="KW-0687">Ribonucleoprotein</keyword>
<dbReference type="OrthoDB" id="2353623at2"/>
<dbReference type="PRINTS" id="PR00884">
    <property type="entry name" value="RIBOSOMALHS6"/>
</dbReference>
<reference evidence="3" key="1">
    <citation type="submission" date="2016-11" db="EMBL/GenBank/DDBJ databases">
        <authorList>
            <person name="Varghese N."/>
            <person name="Submissions S."/>
        </authorList>
    </citation>
    <scope>NUCLEOTIDE SEQUENCE [LARGE SCALE GENOMIC DNA]</scope>
    <source>
        <strain evidence="3">DSM 11003</strain>
    </source>
</reference>
<organism evidence="2 3">
    <name type="scientific">Thermosyntropha lipolytica DSM 11003</name>
    <dbReference type="NCBI Taxonomy" id="1123382"/>
    <lineage>
        <taxon>Bacteria</taxon>
        <taxon>Bacillati</taxon>
        <taxon>Bacillota</taxon>
        <taxon>Clostridia</taxon>
        <taxon>Eubacteriales</taxon>
        <taxon>Syntrophomonadaceae</taxon>
        <taxon>Thermosyntropha</taxon>
    </lineage>
</organism>
<protein>
    <submittedName>
        <fullName evidence="2">LSU ribosomal protein L7AE</fullName>
    </submittedName>
</protein>
<dbReference type="InterPro" id="IPR004038">
    <property type="entry name" value="Ribosomal_eL8/eL30/eS12/Gad45"/>
</dbReference>
<keyword evidence="2" id="KW-0689">Ribosomal protein</keyword>
<sequence>MPLAELKNAPKVIGTKQVKKAIAKGNARKVYIACDAEPHITEPIKAACLEKNIEIEMVESMEILGHTCGIDVGSAAVAIINE</sequence>
<dbReference type="GO" id="GO:0005840">
    <property type="term" value="C:ribosome"/>
    <property type="evidence" value="ECO:0007669"/>
    <property type="project" value="UniProtKB-KW"/>
</dbReference>
<accession>A0A1M5QSL5</accession>
<name>A0A1M5QSL5_9FIRM</name>
<evidence type="ECO:0000313" key="3">
    <source>
        <dbReference type="Proteomes" id="UP000242329"/>
    </source>
</evidence>
<feature type="domain" description="Ribosomal protein eL8/eL30/eS12/Gadd45" evidence="1">
    <location>
        <begin position="12"/>
        <end position="81"/>
    </location>
</feature>
<dbReference type="InterPro" id="IPR029064">
    <property type="entry name" value="Ribosomal_eL30-like_sf"/>
</dbReference>
<gene>
    <name evidence="2" type="ORF">SAMN02745221_01845</name>
</gene>
<dbReference type="AlphaFoldDB" id="A0A1M5QSL5"/>
<dbReference type="SUPFAM" id="SSF55315">
    <property type="entry name" value="L30e-like"/>
    <property type="match status" value="1"/>
</dbReference>
<dbReference type="STRING" id="1123382.SAMN02745221_01845"/>
<evidence type="ECO:0000313" key="2">
    <source>
        <dbReference type="EMBL" id="SHH17114.1"/>
    </source>
</evidence>
<evidence type="ECO:0000259" key="1">
    <source>
        <dbReference type="Pfam" id="PF01248"/>
    </source>
</evidence>
<dbReference type="Proteomes" id="UP000242329">
    <property type="component" value="Unassembled WGS sequence"/>
</dbReference>
<dbReference type="RefSeq" id="WP_073093125.1">
    <property type="nucleotide sequence ID" value="NZ_FQWY01000038.1"/>
</dbReference>
<keyword evidence="3" id="KW-1185">Reference proteome</keyword>
<proteinExistence type="predicted"/>
<dbReference type="Gene3D" id="3.30.1330.30">
    <property type="match status" value="1"/>
</dbReference>
<dbReference type="Pfam" id="PF01248">
    <property type="entry name" value="Ribosomal_L7Ae"/>
    <property type="match status" value="1"/>
</dbReference>